<feature type="transmembrane region" description="Helical" evidence="11">
    <location>
        <begin position="12"/>
        <end position="32"/>
    </location>
</feature>
<dbReference type="EMBL" id="BTGC01000001">
    <property type="protein sequence ID" value="GMM49434.1"/>
    <property type="molecule type" value="Genomic_DNA"/>
</dbReference>
<dbReference type="PIRSF" id="PIRSF016089">
    <property type="entry name" value="SPC22"/>
    <property type="match status" value="1"/>
</dbReference>
<dbReference type="InterPro" id="IPR007653">
    <property type="entry name" value="SPC3"/>
</dbReference>
<evidence type="ECO:0000256" key="9">
    <source>
        <dbReference type="PIRNR" id="PIRNR016089"/>
    </source>
</evidence>
<evidence type="ECO:0000256" key="6">
    <source>
        <dbReference type="ARBA" id="ARBA00022989"/>
    </source>
</evidence>
<sequence length="211" mass="23824">MDTFIRRSQAGFGKLTTALTFLSVFVGLLTILELKLGGVSYIGAAFDNVEPTMRWFDTRMFGAIDGNRKENARFAFDMDVDLTGLFNWNTKQVYAYVTIDYDTMSTSSGLINQNSLVIWDTIIESPDRANLTMKNARSKYSVYDIQSAFGSLNREVSISLRWNIQPRLGFLSYGVTRSKNQMKVVLPRKPRSKTRSAKRVVSQTPPVETSS</sequence>
<comment type="caution">
    <text evidence="12">The sequence shown here is derived from an EMBL/GenBank/DDBJ whole genome shotgun (WGS) entry which is preliminary data.</text>
</comment>
<gene>
    <name evidence="12" type="ORF">DASB73_003920</name>
</gene>
<comment type="subcellular location">
    <subcellularLocation>
        <location evidence="1">Endoplasmic reticulum membrane</location>
        <topology evidence="1">Single-pass type II membrane protein</topology>
    </subcellularLocation>
</comment>
<keyword evidence="3 11" id="KW-0812">Transmembrane</keyword>
<comment type="similarity">
    <text evidence="2 9">Belongs to the SPCS3 family.</text>
</comment>
<keyword evidence="6 11" id="KW-1133">Transmembrane helix</keyword>
<evidence type="ECO:0000256" key="8">
    <source>
        <dbReference type="ARBA" id="ARBA00045670"/>
    </source>
</evidence>
<evidence type="ECO:0000256" key="11">
    <source>
        <dbReference type="SAM" id="Phobius"/>
    </source>
</evidence>
<evidence type="ECO:0000256" key="4">
    <source>
        <dbReference type="ARBA" id="ARBA00022824"/>
    </source>
</evidence>
<dbReference type="AlphaFoldDB" id="A0AAV5RCZ2"/>
<comment type="function">
    <text evidence="8">Essential component of the signal peptidase complex (SPC) which catalyzes the cleavage of N-terminal signal sequences from nascent proteins as they are translocated into the lumen of the endoplasmic reticulum. Essential for the SPC catalytic activity, possibly by stabilizing and positioning the active center of the complex close to the lumenal surface. Essential for viability.</text>
</comment>
<protein>
    <recommendedName>
        <fullName evidence="9">Signal peptidase subunit 3</fullName>
    </recommendedName>
</protein>
<dbReference type="PANTHER" id="PTHR12804:SF0">
    <property type="entry name" value="SIGNAL PEPTIDASE COMPLEX SUBUNIT 3"/>
    <property type="match status" value="1"/>
</dbReference>
<keyword evidence="13" id="KW-1185">Reference proteome</keyword>
<dbReference type="Proteomes" id="UP001362899">
    <property type="component" value="Unassembled WGS sequence"/>
</dbReference>
<keyword evidence="7 9" id="KW-0472">Membrane</keyword>
<reference evidence="12 13" key="1">
    <citation type="journal article" date="2023" name="Elife">
        <title>Identification of key yeast species and microbe-microbe interactions impacting larval growth of Drosophila in the wild.</title>
        <authorList>
            <person name="Mure A."/>
            <person name="Sugiura Y."/>
            <person name="Maeda R."/>
            <person name="Honda K."/>
            <person name="Sakurai N."/>
            <person name="Takahashi Y."/>
            <person name="Watada M."/>
            <person name="Katoh T."/>
            <person name="Gotoh A."/>
            <person name="Gotoh Y."/>
            <person name="Taniguchi I."/>
            <person name="Nakamura K."/>
            <person name="Hayashi T."/>
            <person name="Katayama T."/>
            <person name="Uemura T."/>
            <person name="Hattori Y."/>
        </authorList>
    </citation>
    <scope>NUCLEOTIDE SEQUENCE [LARGE SCALE GENOMIC DNA]</scope>
    <source>
        <strain evidence="12 13">SB-73</strain>
    </source>
</reference>
<dbReference type="GO" id="GO:0006465">
    <property type="term" value="P:signal peptide processing"/>
    <property type="evidence" value="ECO:0007669"/>
    <property type="project" value="UniProtKB-UniRule"/>
</dbReference>
<feature type="region of interest" description="Disordered" evidence="10">
    <location>
        <begin position="186"/>
        <end position="211"/>
    </location>
</feature>
<name>A0AAV5RCZ2_STABA</name>
<dbReference type="GO" id="GO:0045047">
    <property type="term" value="P:protein targeting to ER"/>
    <property type="evidence" value="ECO:0007669"/>
    <property type="project" value="TreeGrafter"/>
</dbReference>
<accession>A0AAV5RCZ2</accession>
<dbReference type="PANTHER" id="PTHR12804">
    <property type="entry name" value="MICROSOMAL SIGNAL PEPTIDASE 23 KD SUBUNIT SPC22/23"/>
    <property type="match status" value="1"/>
</dbReference>
<evidence type="ECO:0000256" key="3">
    <source>
        <dbReference type="ARBA" id="ARBA00022692"/>
    </source>
</evidence>
<evidence type="ECO:0000256" key="7">
    <source>
        <dbReference type="ARBA" id="ARBA00023136"/>
    </source>
</evidence>
<evidence type="ECO:0000313" key="13">
    <source>
        <dbReference type="Proteomes" id="UP001362899"/>
    </source>
</evidence>
<evidence type="ECO:0000313" key="12">
    <source>
        <dbReference type="EMBL" id="GMM49434.1"/>
    </source>
</evidence>
<organism evidence="12 13">
    <name type="scientific">Starmerella bacillaris</name>
    <name type="common">Yeast</name>
    <name type="synonym">Candida zemplinina</name>
    <dbReference type="NCBI Taxonomy" id="1247836"/>
    <lineage>
        <taxon>Eukaryota</taxon>
        <taxon>Fungi</taxon>
        <taxon>Dikarya</taxon>
        <taxon>Ascomycota</taxon>
        <taxon>Saccharomycotina</taxon>
        <taxon>Dipodascomycetes</taxon>
        <taxon>Dipodascales</taxon>
        <taxon>Trichomonascaceae</taxon>
        <taxon>Starmerella</taxon>
    </lineage>
</organism>
<evidence type="ECO:0000256" key="10">
    <source>
        <dbReference type="SAM" id="MobiDB-lite"/>
    </source>
</evidence>
<keyword evidence="5" id="KW-0735">Signal-anchor</keyword>
<evidence type="ECO:0000256" key="5">
    <source>
        <dbReference type="ARBA" id="ARBA00022968"/>
    </source>
</evidence>
<evidence type="ECO:0000256" key="1">
    <source>
        <dbReference type="ARBA" id="ARBA00004648"/>
    </source>
</evidence>
<dbReference type="GO" id="GO:0005787">
    <property type="term" value="C:signal peptidase complex"/>
    <property type="evidence" value="ECO:0007669"/>
    <property type="project" value="UniProtKB-UniRule"/>
</dbReference>
<feature type="compositionally biased region" description="Polar residues" evidence="10">
    <location>
        <begin position="201"/>
        <end position="211"/>
    </location>
</feature>
<dbReference type="Pfam" id="PF04573">
    <property type="entry name" value="SPC22"/>
    <property type="match status" value="1"/>
</dbReference>
<proteinExistence type="inferred from homology"/>
<keyword evidence="4 9" id="KW-0256">Endoplasmic reticulum</keyword>
<feature type="compositionally biased region" description="Basic residues" evidence="10">
    <location>
        <begin position="186"/>
        <end position="198"/>
    </location>
</feature>
<evidence type="ECO:0000256" key="2">
    <source>
        <dbReference type="ARBA" id="ARBA00009289"/>
    </source>
</evidence>